<reference evidence="1 2" key="1">
    <citation type="journal article" date="2021" name="MBio">
        <title>A New Model Trypanosomatid, Novymonas esmeraldas: Genomic Perception of Its 'Candidatus Pandoraea novymonadis' Endosymbiont.</title>
        <authorList>
            <person name="Zakharova A."/>
            <person name="Saura A."/>
            <person name="Butenko A."/>
            <person name="Podesvova L."/>
            <person name="Warmusova S."/>
            <person name="Kostygov A.Y."/>
            <person name="Nenarokova A."/>
            <person name="Lukes J."/>
            <person name="Opperdoes F.R."/>
            <person name="Yurchenko V."/>
        </authorList>
    </citation>
    <scope>NUCLEOTIDE SEQUENCE [LARGE SCALE GENOMIC DNA]</scope>
    <source>
        <strain evidence="1 2">E262AT.01</strain>
    </source>
</reference>
<comment type="caution">
    <text evidence="1">The sequence shown here is derived from an EMBL/GenBank/DDBJ whole genome shotgun (WGS) entry which is preliminary data.</text>
</comment>
<dbReference type="EMBL" id="JAECZO010000005">
    <property type="protein sequence ID" value="KAK7200398.1"/>
    <property type="molecule type" value="Genomic_DNA"/>
</dbReference>
<dbReference type="Proteomes" id="UP001430356">
    <property type="component" value="Unassembled WGS sequence"/>
</dbReference>
<evidence type="ECO:0000313" key="2">
    <source>
        <dbReference type="Proteomes" id="UP001430356"/>
    </source>
</evidence>
<keyword evidence="2" id="KW-1185">Reference proteome</keyword>
<evidence type="ECO:0000313" key="1">
    <source>
        <dbReference type="EMBL" id="KAK7200398.1"/>
    </source>
</evidence>
<gene>
    <name evidence="1" type="ORF">NESM_000093900</name>
</gene>
<protein>
    <recommendedName>
        <fullName evidence="3">ATP synthase subunit e, mitochondrial</fullName>
    </recommendedName>
</protein>
<sequence length="98" mass="11016">MSASAAAKVAPKTLNQFRNFSYIVVAWFGFNKGFREKTANDAEWVVHQQRVRQQNVERHQAAHALAEARKDAALEQTVPAIVPADLHGLYKDVEKSIQ</sequence>
<dbReference type="AlphaFoldDB" id="A0AAW0F2I7"/>
<accession>A0AAW0F2I7</accession>
<evidence type="ECO:0008006" key="3">
    <source>
        <dbReference type="Google" id="ProtNLM"/>
    </source>
</evidence>
<name>A0AAW0F2I7_9TRYP</name>
<proteinExistence type="predicted"/>
<organism evidence="1 2">
    <name type="scientific">Novymonas esmeraldas</name>
    <dbReference type="NCBI Taxonomy" id="1808958"/>
    <lineage>
        <taxon>Eukaryota</taxon>
        <taxon>Discoba</taxon>
        <taxon>Euglenozoa</taxon>
        <taxon>Kinetoplastea</taxon>
        <taxon>Metakinetoplastina</taxon>
        <taxon>Trypanosomatida</taxon>
        <taxon>Trypanosomatidae</taxon>
        <taxon>Novymonas</taxon>
    </lineage>
</organism>